<protein>
    <recommendedName>
        <fullName evidence="4">Heat shock protein 70</fullName>
    </recommendedName>
</protein>
<reference evidence="2 3" key="1">
    <citation type="journal article" date="2013" name="Curr. Biol.">
        <title>The Genome of the Foraminiferan Reticulomyxa filosa.</title>
        <authorList>
            <person name="Glockner G."/>
            <person name="Hulsmann N."/>
            <person name="Schleicher M."/>
            <person name="Noegel A.A."/>
            <person name="Eichinger L."/>
            <person name="Gallinger C."/>
            <person name="Pawlowski J."/>
            <person name="Sierra R."/>
            <person name="Euteneuer U."/>
            <person name="Pillet L."/>
            <person name="Moustafa A."/>
            <person name="Platzer M."/>
            <person name="Groth M."/>
            <person name="Szafranski K."/>
            <person name="Schliwa M."/>
        </authorList>
    </citation>
    <scope>NUCLEOTIDE SEQUENCE [LARGE SCALE GENOMIC DNA]</scope>
</reference>
<organism evidence="2 3">
    <name type="scientific">Reticulomyxa filosa</name>
    <dbReference type="NCBI Taxonomy" id="46433"/>
    <lineage>
        <taxon>Eukaryota</taxon>
        <taxon>Sar</taxon>
        <taxon>Rhizaria</taxon>
        <taxon>Retaria</taxon>
        <taxon>Foraminifera</taxon>
        <taxon>Monothalamids</taxon>
        <taxon>Reticulomyxidae</taxon>
        <taxon>Reticulomyxa</taxon>
    </lineage>
</organism>
<dbReference type="InterPro" id="IPR043129">
    <property type="entry name" value="ATPase_NBD"/>
</dbReference>
<keyword evidence="3" id="KW-1185">Reference proteome</keyword>
<dbReference type="EMBL" id="ASPP01012927">
    <property type="protein sequence ID" value="ETO20106.1"/>
    <property type="molecule type" value="Genomic_DNA"/>
</dbReference>
<evidence type="ECO:0000256" key="1">
    <source>
        <dbReference type="SAM" id="Phobius"/>
    </source>
</evidence>
<dbReference type="Proteomes" id="UP000023152">
    <property type="component" value="Unassembled WGS sequence"/>
</dbReference>
<dbReference type="PANTHER" id="PTHR14187">
    <property type="entry name" value="ALPHA KINASE/ELONGATION FACTOR 2 KINASE"/>
    <property type="match status" value="1"/>
</dbReference>
<keyword evidence="1" id="KW-0472">Membrane</keyword>
<dbReference type="AlphaFoldDB" id="X6N1Z2"/>
<feature type="transmembrane region" description="Helical" evidence="1">
    <location>
        <begin position="244"/>
        <end position="267"/>
    </location>
</feature>
<evidence type="ECO:0008006" key="4">
    <source>
        <dbReference type="Google" id="ProtNLM"/>
    </source>
</evidence>
<evidence type="ECO:0000313" key="2">
    <source>
        <dbReference type="EMBL" id="ETO20106.1"/>
    </source>
</evidence>
<keyword evidence="1" id="KW-1133">Transmembrane helix</keyword>
<dbReference type="OrthoDB" id="3637243at2759"/>
<name>X6N1Z2_RETFI</name>
<dbReference type="Gene3D" id="3.30.420.40">
    <property type="match status" value="1"/>
</dbReference>
<sequence>MYILDVAGQYQTKLQPTLKKDLQATNGTSINTEIVFVGALKYCKQKAMQYFTQHHIDVDEEKIQWVITVPAIWSEEAKGLMKRWAKQASLWSPSIPNQLMIALEPECASMCVMLEMKDNLNTTQFKTGDCYMMMDLGAGTADMVCHEIIGPFEVREMIASFIVIFQHIFGEQRMHDFRAMHPKFYLRLLENIENSKHRFFSNKKTTGVHRIEIPYEFDQYMQEKIGGNLEEVVSNFEYLGESGFVLFIYIYVYMYIYIHTYMHIYIYKKIWFEKKKIAIHMTAQTCHYLANCG</sequence>
<evidence type="ECO:0000313" key="3">
    <source>
        <dbReference type="Proteomes" id="UP000023152"/>
    </source>
</evidence>
<dbReference type="SUPFAM" id="SSF53067">
    <property type="entry name" value="Actin-like ATPase domain"/>
    <property type="match status" value="1"/>
</dbReference>
<dbReference type="PANTHER" id="PTHR14187:SF5">
    <property type="entry name" value="HEAT SHOCK 70 KDA PROTEIN 12A"/>
    <property type="match status" value="1"/>
</dbReference>
<gene>
    <name evidence="2" type="ORF">RFI_17108</name>
</gene>
<accession>X6N1Z2</accession>
<comment type="caution">
    <text evidence="2">The sequence shown here is derived from an EMBL/GenBank/DDBJ whole genome shotgun (WGS) entry which is preliminary data.</text>
</comment>
<proteinExistence type="predicted"/>
<keyword evidence="1" id="KW-0812">Transmembrane</keyword>